<dbReference type="PANTHER" id="PTHR12110:SF52">
    <property type="entry name" value="XYLOSE ISOMERASE"/>
    <property type="match status" value="1"/>
</dbReference>
<dbReference type="EMBL" id="CP036150">
    <property type="protein sequence ID" value="QEN08111.1"/>
    <property type="molecule type" value="Genomic_DNA"/>
</dbReference>
<evidence type="ECO:0000313" key="2">
    <source>
        <dbReference type="EMBL" id="QEN08111.1"/>
    </source>
</evidence>
<protein>
    <submittedName>
        <fullName evidence="2">Sugar phosphate isomerase/epimerase</fullName>
    </submittedName>
</protein>
<keyword evidence="3" id="KW-1185">Reference proteome</keyword>
<dbReference type="AlphaFoldDB" id="A0A5C1QKJ3"/>
<feature type="domain" description="Xylose isomerase-like TIM barrel" evidence="1">
    <location>
        <begin position="28"/>
        <end position="260"/>
    </location>
</feature>
<gene>
    <name evidence="2" type="ORF">EXM22_08970</name>
</gene>
<dbReference type="SUPFAM" id="SSF51658">
    <property type="entry name" value="Xylose isomerase-like"/>
    <property type="match status" value="1"/>
</dbReference>
<dbReference type="GO" id="GO:0016853">
    <property type="term" value="F:isomerase activity"/>
    <property type="evidence" value="ECO:0007669"/>
    <property type="project" value="UniProtKB-KW"/>
</dbReference>
<keyword evidence="2" id="KW-0413">Isomerase</keyword>
<dbReference type="Proteomes" id="UP000324209">
    <property type="component" value="Chromosome"/>
</dbReference>
<sequence length="275" mass="31413">MNDLTDLEKLCIHTITTKPWTIEESIEHYARAGVQGITLWRDALENRNRQTIRKRIQDAGLNIVSMCRGGFFPGDTAEKRELAIEDNLRLIDEAADVGAPHIVLVCGSEPNISLEESRQQIMEGISRIYGHAREKGVKLAIEPLHPMYADSRSAVNTMEQANDMCETLCLKNVGIAVDIYHLWWDPHLQEEIKRAGKSDNIMAFHTCDWKNPTTDFLLDRGLMGEGIAPIREIRSWVENGGFKGYVEVEIFSELHWKKDQKTFLEEIIQAYKDFA</sequence>
<accession>A0A5C1QKJ3</accession>
<dbReference type="Pfam" id="PF01261">
    <property type="entry name" value="AP_endonuc_2"/>
    <property type="match status" value="1"/>
</dbReference>
<organism evidence="2 3">
    <name type="scientific">Oceanispirochaeta crateris</name>
    <dbReference type="NCBI Taxonomy" id="2518645"/>
    <lineage>
        <taxon>Bacteria</taxon>
        <taxon>Pseudomonadati</taxon>
        <taxon>Spirochaetota</taxon>
        <taxon>Spirochaetia</taxon>
        <taxon>Spirochaetales</taxon>
        <taxon>Spirochaetaceae</taxon>
        <taxon>Oceanispirochaeta</taxon>
    </lineage>
</organism>
<dbReference type="OrthoDB" id="9782626at2"/>
<evidence type="ECO:0000313" key="3">
    <source>
        <dbReference type="Proteomes" id="UP000324209"/>
    </source>
</evidence>
<reference evidence="2 3" key="1">
    <citation type="submission" date="2019-02" db="EMBL/GenBank/DDBJ databases">
        <title>Complete Genome Sequence and Methylome Analysis of free living Spirochaetas.</title>
        <authorList>
            <person name="Fomenkov A."/>
            <person name="Dubinina G."/>
            <person name="Leshcheva N."/>
            <person name="Mikheeva N."/>
            <person name="Grabovich M."/>
            <person name="Vincze T."/>
            <person name="Roberts R.J."/>
        </authorList>
    </citation>
    <scope>NUCLEOTIDE SEQUENCE [LARGE SCALE GENOMIC DNA]</scope>
    <source>
        <strain evidence="2 3">K2</strain>
    </source>
</reference>
<dbReference type="InterPro" id="IPR036237">
    <property type="entry name" value="Xyl_isomerase-like_sf"/>
</dbReference>
<dbReference type="InterPro" id="IPR050312">
    <property type="entry name" value="IolE/XylAMocC-like"/>
</dbReference>
<dbReference type="PANTHER" id="PTHR12110">
    <property type="entry name" value="HYDROXYPYRUVATE ISOMERASE"/>
    <property type="match status" value="1"/>
</dbReference>
<evidence type="ECO:0000259" key="1">
    <source>
        <dbReference type="Pfam" id="PF01261"/>
    </source>
</evidence>
<dbReference type="InterPro" id="IPR013022">
    <property type="entry name" value="Xyl_isomerase-like_TIM-brl"/>
</dbReference>
<name>A0A5C1QKJ3_9SPIO</name>
<dbReference type="Gene3D" id="3.20.20.150">
    <property type="entry name" value="Divalent-metal-dependent TIM barrel enzymes"/>
    <property type="match status" value="1"/>
</dbReference>
<dbReference type="RefSeq" id="WP_149486191.1">
    <property type="nucleotide sequence ID" value="NZ_CP036150.1"/>
</dbReference>
<dbReference type="KEGG" id="ock:EXM22_08970"/>
<proteinExistence type="predicted"/>